<protein>
    <submittedName>
        <fullName evidence="1">Uncharacterized protein</fullName>
    </submittedName>
</protein>
<organism evidence="1 2">
    <name type="scientific">Hohenbuehelia grisea</name>
    <dbReference type="NCBI Taxonomy" id="104357"/>
    <lineage>
        <taxon>Eukaryota</taxon>
        <taxon>Fungi</taxon>
        <taxon>Dikarya</taxon>
        <taxon>Basidiomycota</taxon>
        <taxon>Agaricomycotina</taxon>
        <taxon>Agaricomycetes</taxon>
        <taxon>Agaricomycetidae</taxon>
        <taxon>Agaricales</taxon>
        <taxon>Pleurotineae</taxon>
        <taxon>Pleurotaceae</taxon>
        <taxon>Hohenbuehelia</taxon>
    </lineage>
</organism>
<sequence>MLEADLLFNFPAKEQYSKSNSTGGFPFFRDMGPFHWMHAKMVSSMAENKEAMKRDAKTVAGWDFDRIIPCHGDVIETEGNKAWRALYKAFLD</sequence>
<gene>
    <name evidence="1" type="ORF">HGRIS_000285</name>
</gene>
<name>A0ABR3JRD3_9AGAR</name>
<dbReference type="PANTHER" id="PTHR33835">
    <property type="entry name" value="YALI0C07656P"/>
    <property type="match status" value="1"/>
</dbReference>
<dbReference type="Proteomes" id="UP001556367">
    <property type="component" value="Unassembled WGS sequence"/>
</dbReference>
<comment type="caution">
    <text evidence="1">The sequence shown here is derived from an EMBL/GenBank/DDBJ whole genome shotgun (WGS) entry which is preliminary data.</text>
</comment>
<keyword evidence="2" id="KW-1185">Reference proteome</keyword>
<dbReference type="PANTHER" id="PTHR33835:SF1">
    <property type="entry name" value="METALLO-BETA-LACTAMASE DOMAIN-CONTAINING PROTEIN"/>
    <property type="match status" value="1"/>
</dbReference>
<proteinExistence type="predicted"/>
<evidence type="ECO:0000313" key="1">
    <source>
        <dbReference type="EMBL" id="KAL0958116.1"/>
    </source>
</evidence>
<dbReference type="EMBL" id="JASNQZ010000004">
    <property type="protein sequence ID" value="KAL0958116.1"/>
    <property type="molecule type" value="Genomic_DNA"/>
</dbReference>
<evidence type="ECO:0000313" key="2">
    <source>
        <dbReference type="Proteomes" id="UP001556367"/>
    </source>
</evidence>
<dbReference type="InterPro" id="IPR025638">
    <property type="entry name" value="DUF4336"/>
</dbReference>
<accession>A0ABR3JRD3</accession>
<reference evidence="2" key="1">
    <citation type="submission" date="2024-06" db="EMBL/GenBank/DDBJ databases">
        <title>Multi-omics analyses provide insights into the biosynthesis of the anticancer antibiotic pleurotin in Hohenbuehelia grisea.</title>
        <authorList>
            <person name="Weaver J.A."/>
            <person name="Alberti F."/>
        </authorList>
    </citation>
    <scope>NUCLEOTIDE SEQUENCE [LARGE SCALE GENOMIC DNA]</scope>
    <source>
        <strain evidence="2">T-177</strain>
    </source>
</reference>